<sequence>MTPILELSGVTKTFGRAHELATVLRNVDLTVREGDFVSIIGYSGTGKSTLINLIAGLLKPSAGSAMMDGKTIDGPGPERGIVFQNYSLLPWLTVSENVRLAVDQLFPDKSARERKEHTARYVDMVKLTPASHKYPKELSGGMRQRVSVARTLAANPRILLLDEPLSALDALTRATLQDEIADIWHKNRTTVIWITNDPDEALLVADRVIPLLPGRDGATLGGEISVNIPRPRLRNEVLKSLEFKDLKLQLVETLLNAKRDTAPTVTKKLAAPDILPEDLAHRRASSLFNRPTPRRRSQLEREELSIEAS</sequence>
<keyword evidence="2" id="KW-0547">Nucleotide-binding</keyword>
<keyword evidence="7" id="KW-1185">Reference proteome</keyword>
<dbReference type="InterPro" id="IPR003439">
    <property type="entry name" value="ABC_transporter-like_ATP-bd"/>
</dbReference>
<keyword evidence="3 6" id="KW-0067">ATP-binding</keyword>
<name>A0A934VDJ7_9BACT</name>
<dbReference type="InterPro" id="IPR027417">
    <property type="entry name" value="P-loop_NTPase"/>
</dbReference>
<dbReference type="GO" id="GO:0005524">
    <property type="term" value="F:ATP binding"/>
    <property type="evidence" value="ECO:0007669"/>
    <property type="project" value="UniProtKB-KW"/>
</dbReference>
<protein>
    <submittedName>
        <fullName evidence="6">ABC transporter ATP-binding protein</fullName>
    </submittedName>
</protein>
<dbReference type="InterPro" id="IPR003593">
    <property type="entry name" value="AAA+_ATPase"/>
</dbReference>
<dbReference type="InterPro" id="IPR050166">
    <property type="entry name" value="ABC_transporter_ATP-bind"/>
</dbReference>
<evidence type="ECO:0000256" key="4">
    <source>
        <dbReference type="SAM" id="MobiDB-lite"/>
    </source>
</evidence>
<dbReference type="InterPro" id="IPR017871">
    <property type="entry name" value="ABC_transporter-like_CS"/>
</dbReference>
<organism evidence="6 7">
    <name type="scientific">Luteolibacter yonseiensis</name>
    <dbReference type="NCBI Taxonomy" id="1144680"/>
    <lineage>
        <taxon>Bacteria</taxon>
        <taxon>Pseudomonadati</taxon>
        <taxon>Verrucomicrobiota</taxon>
        <taxon>Verrucomicrobiia</taxon>
        <taxon>Verrucomicrobiales</taxon>
        <taxon>Verrucomicrobiaceae</taxon>
        <taxon>Luteolibacter</taxon>
    </lineage>
</organism>
<dbReference type="PANTHER" id="PTHR42788:SF13">
    <property type="entry name" value="ALIPHATIC SULFONATES IMPORT ATP-BINDING PROTEIN SSUB"/>
    <property type="match status" value="1"/>
</dbReference>
<dbReference type="EMBL" id="JAENIK010000012">
    <property type="protein sequence ID" value="MBK1817629.1"/>
    <property type="molecule type" value="Genomic_DNA"/>
</dbReference>
<feature type="domain" description="ABC transporter" evidence="5">
    <location>
        <begin position="5"/>
        <end position="238"/>
    </location>
</feature>
<evidence type="ECO:0000259" key="5">
    <source>
        <dbReference type="PROSITE" id="PS50893"/>
    </source>
</evidence>
<dbReference type="PROSITE" id="PS50893">
    <property type="entry name" value="ABC_TRANSPORTER_2"/>
    <property type="match status" value="1"/>
</dbReference>
<comment type="caution">
    <text evidence="6">The sequence shown here is derived from an EMBL/GenBank/DDBJ whole genome shotgun (WGS) entry which is preliminary data.</text>
</comment>
<dbReference type="CDD" id="cd03293">
    <property type="entry name" value="ABC_NrtD_SsuB_transporters"/>
    <property type="match status" value="1"/>
</dbReference>
<accession>A0A934VDJ7</accession>
<dbReference type="SUPFAM" id="SSF52540">
    <property type="entry name" value="P-loop containing nucleoside triphosphate hydrolases"/>
    <property type="match status" value="1"/>
</dbReference>
<evidence type="ECO:0000313" key="7">
    <source>
        <dbReference type="Proteomes" id="UP000600139"/>
    </source>
</evidence>
<evidence type="ECO:0000256" key="3">
    <source>
        <dbReference type="ARBA" id="ARBA00022840"/>
    </source>
</evidence>
<dbReference type="RefSeq" id="WP_200352564.1">
    <property type="nucleotide sequence ID" value="NZ_BAABHZ010000001.1"/>
</dbReference>
<gene>
    <name evidence="6" type="ORF">JIN84_18565</name>
</gene>
<proteinExistence type="predicted"/>
<feature type="compositionally biased region" description="Basic and acidic residues" evidence="4">
    <location>
        <begin position="297"/>
        <end position="309"/>
    </location>
</feature>
<dbReference type="PROSITE" id="PS00211">
    <property type="entry name" value="ABC_TRANSPORTER_1"/>
    <property type="match status" value="1"/>
</dbReference>
<dbReference type="AlphaFoldDB" id="A0A934VDJ7"/>
<dbReference type="PANTHER" id="PTHR42788">
    <property type="entry name" value="TAURINE IMPORT ATP-BINDING PROTEIN-RELATED"/>
    <property type="match status" value="1"/>
</dbReference>
<evidence type="ECO:0000313" key="6">
    <source>
        <dbReference type="EMBL" id="MBK1817629.1"/>
    </source>
</evidence>
<dbReference type="Pfam" id="PF00005">
    <property type="entry name" value="ABC_tran"/>
    <property type="match status" value="1"/>
</dbReference>
<reference evidence="6" key="1">
    <citation type="submission" date="2021-01" db="EMBL/GenBank/DDBJ databases">
        <title>Modified the classification status of verrucomicrobia.</title>
        <authorList>
            <person name="Feng X."/>
        </authorList>
    </citation>
    <scope>NUCLEOTIDE SEQUENCE</scope>
    <source>
        <strain evidence="6">JCM 18052</strain>
    </source>
</reference>
<keyword evidence="1" id="KW-0813">Transport</keyword>
<dbReference type="Gene3D" id="3.40.50.300">
    <property type="entry name" value="P-loop containing nucleotide triphosphate hydrolases"/>
    <property type="match status" value="1"/>
</dbReference>
<feature type="region of interest" description="Disordered" evidence="4">
    <location>
        <begin position="285"/>
        <end position="309"/>
    </location>
</feature>
<dbReference type="SMART" id="SM00382">
    <property type="entry name" value="AAA"/>
    <property type="match status" value="1"/>
</dbReference>
<dbReference type="GO" id="GO:0016887">
    <property type="term" value="F:ATP hydrolysis activity"/>
    <property type="evidence" value="ECO:0007669"/>
    <property type="project" value="InterPro"/>
</dbReference>
<evidence type="ECO:0000256" key="2">
    <source>
        <dbReference type="ARBA" id="ARBA00022741"/>
    </source>
</evidence>
<dbReference type="Proteomes" id="UP000600139">
    <property type="component" value="Unassembled WGS sequence"/>
</dbReference>
<evidence type="ECO:0000256" key="1">
    <source>
        <dbReference type="ARBA" id="ARBA00022448"/>
    </source>
</evidence>